<keyword evidence="1" id="KW-1133">Transmembrane helix</keyword>
<dbReference type="PANTHER" id="PTHR30273:SF2">
    <property type="entry name" value="PROTEIN FECR"/>
    <property type="match status" value="1"/>
</dbReference>
<organism evidence="4 5">
    <name type="scientific">Butyricimonas virosa</name>
    <dbReference type="NCBI Taxonomy" id="544645"/>
    <lineage>
        <taxon>Bacteria</taxon>
        <taxon>Pseudomonadati</taxon>
        <taxon>Bacteroidota</taxon>
        <taxon>Bacteroidia</taxon>
        <taxon>Bacteroidales</taxon>
        <taxon>Odoribacteraceae</taxon>
        <taxon>Butyricimonas</taxon>
    </lineage>
</organism>
<dbReference type="Proteomes" id="UP000742098">
    <property type="component" value="Unassembled WGS sequence"/>
</dbReference>
<evidence type="ECO:0000313" key="4">
    <source>
        <dbReference type="EMBL" id="HJF70306.1"/>
    </source>
</evidence>
<feature type="transmembrane region" description="Helical" evidence="1">
    <location>
        <begin position="86"/>
        <end position="107"/>
    </location>
</feature>
<dbReference type="Gene3D" id="2.60.120.1440">
    <property type="match status" value="1"/>
</dbReference>
<dbReference type="EMBL" id="DYVS01000104">
    <property type="protein sequence ID" value="HJF70306.1"/>
    <property type="molecule type" value="Genomic_DNA"/>
</dbReference>
<dbReference type="InterPro" id="IPR032508">
    <property type="entry name" value="FecR_C"/>
</dbReference>
<keyword evidence="1" id="KW-0812">Transmembrane</keyword>
<dbReference type="InterPro" id="IPR006860">
    <property type="entry name" value="FecR"/>
</dbReference>
<dbReference type="PANTHER" id="PTHR30273">
    <property type="entry name" value="PERIPLASMIC SIGNAL SENSOR AND SIGMA FACTOR ACTIVATOR FECR-RELATED"/>
    <property type="match status" value="1"/>
</dbReference>
<reference evidence="4" key="1">
    <citation type="journal article" date="2021" name="PeerJ">
        <title>Extensive microbial diversity within the chicken gut microbiome revealed by metagenomics and culture.</title>
        <authorList>
            <person name="Gilroy R."/>
            <person name="Ravi A."/>
            <person name="Getino M."/>
            <person name="Pursley I."/>
            <person name="Horton D.L."/>
            <person name="Alikhan N.F."/>
            <person name="Baker D."/>
            <person name="Gharbi K."/>
            <person name="Hall N."/>
            <person name="Watson M."/>
            <person name="Adriaenssens E.M."/>
            <person name="Foster-Nyarko E."/>
            <person name="Jarju S."/>
            <person name="Secka A."/>
            <person name="Antonio M."/>
            <person name="Oren A."/>
            <person name="Chaudhuri R.R."/>
            <person name="La Ragione R."/>
            <person name="Hildebrand F."/>
            <person name="Pallen M.J."/>
        </authorList>
    </citation>
    <scope>NUCLEOTIDE SEQUENCE</scope>
    <source>
        <strain evidence="4">6966</strain>
    </source>
</reference>
<gene>
    <name evidence="4" type="ORF">K8V05_06095</name>
</gene>
<accession>A0A921H4A8</accession>
<evidence type="ECO:0000259" key="3">
    <source>
        <dbReference type="Pfam" id="PF16344"/>
    </source>
</evidence>
<dbReference type="AlphaFoldDB" id="A0A921H4A8"/>
<sequence length="389" mass="45208">MKETKEYTRSLTIARQLCDIMQQHQLQDIGELKEWLEHNNIAVETIQLLMDGSELAKKVELYRQQDKEMAILALRTKIRNYQRHRLFIRISSIAATIILLISFGLLFHKLSQQEESQALVSIIPTISSPMIITPDGEYHDLSKITTDTTHHLNIAYKSTEEIKYTYQSQANNIEEERFNQLIIPNQCNYQVTLCDGSIIRLNAGSRLEYPNSFPSHERKVRLSGEAYFEIKHDGRPFTVEIRQASIRVYGTQFNINAYQDTNIETVLVEGKIGISIQDSSHQEKILKPNQLSRLNLLTGEQEIVEVDIQKYIAWTTGFLRYDNDPLELLIQDLNRWYGSDFEFSDNNLKNIRISASINKDTPLQEVLAMIQTTAKIKFHLIERRYLITR</sequence>
<evidence type="ECO:0000256" key="1">
    <source>
        <dbReference type="SAM" id="Phobius"/>
    </source>
</evidence>
<name>A0A921H4A8_9BACT</name>
<proteinExistence type="predicted"/>
<evidence type="ECO:0000313" key="5">
    <source>
        <dbReference type="Proteomes" id="UP000742098"/>
    </source>
</evidence>
<dbReference type="Pfam" id="PF04773">
    <property type="entry name" value="FecR"/>
    <property type="match status" value="1"/>
</dbReference>
<comment type="caution">
    <text evidence="4">The sequence shown here is derived from an EMBL/GenBank/DDBJ whole genome shotgun (WGS) entry which is preliminary data.</text>
</comment>
<dbReference type="GO" id="GO:0016989">
    <property type="term" value="F:sigma factor antagonist activity"/>
    <property type="evidence" value="ECO:0007669"/>
    <property type="project" value="TreeGrafter"/>
</dbReference>
<dbReference type="Pfam" id="PF16344">
    <property type="entry name" value="FecR_C"/>
    <property type="match status" value="1"/>
</dbReference>
<evidence type="ECO:0000259" key="2">
    <source>
        <dbReference type="Pfam" id="PF04773"/>
    </source>
</evidence>
<keyword evidence="1" id="KW-0472">Membrane</keyword>
<feature type="domain" description="Protein FecR C-terminal" evidence="3">
    <location>
        <begin position="319"/>
        <end position="385"/>
    </location>
</feature>
<reference evidence="4" key="2">
    <citation type="submission" date="2021-09" db="EMBL/GenBank/DDBJ databases">
        <authorList>
            <person name="Gilroy R."/>
        </authorList>
    </citation>
    <scope>NUCLEOTIDE SEQUENCE</scope>
    <source>
        <strain evidence="4">6966</strain>
    </source>
</reference>
<protein>
    <submittedName>
        <fullName evidence="4">DUF4974 domain-containing protein</fullName>
    </submittedName>
</protein>
<dbReference type="InterPro" id="IPR012373">
    <property type="entry name" value="Ferrdict_sens_TM"/>
</dbReference>
<dbReference type="Gene3D" id="3.55.50.30">
    <property type="match status" value="1"/>
</dbReference>
<feature type="domain" description="FecR protein" evidence="2">
    <location>
        <begin position="189"/>
        <end position="272"/>
    </location>
</feature>